<evidence type="ECO:0000256" key="3">
    <source>
        <dbReference type="ARBA" id="ARBA00023006"/>
    </source>
</evidence>
<reference evidence="4" key="1">
    <citation type="submission" date="2012-09" db="EMBL/GenBank/DDBJ databases">
        <authorList>
            <person name="Martin A.A."/>
        </authorList>
    </citation>
    <scope>NUCLEOTIDE SEQUENCE</scope>
</reference>
<reference evidence="5" key="2">
    <citation type="submission" date="2017-02" db="UniProtKB">
        <authorList>
            <consortium name="WormBaseParasite"/>
        </authorList>
    </citation>
    <scope>IDENTIFICATION</scope>
</reference>
<dbReference type="Gene3D" id="3.30.900.10">
    <property type="entry name" value="HORMA domain"/>
    <property type="match status" value="1"/>
</dbReference>
<keyword evidence="4" id="KW-1185">Reference proteome</keyword>
<dbReference type="GO" id="GO:0034497">
    <property type="term" value="P:protein localization to phagophore assembly site"/>
    <property type="evidence" value="ECO:0007669"/>
    <property type="project" value="TreeGrafter"/>
</dbReference>
<dbReference type="GO" id="GO:1990316">
    <property type="term" value="C:Atg1/ULK1 kinase complex"/>
    <property type="evidence" value="ECO:0007669"/>
    <property type="project" value="TreeGrafter"/>
</dbReference>
<evidence type="ECO:0000313" key="4">
    <source>
        <dbReference type="Proteomes" id="UP000035642"/>
    </source>
</evidence>
<keyword evidence="3" id="KW-0072">Autophagy</keyword>
<dbReference type="GO" id="GO:0034727">
    <property type="term" value="P:piecemeal microautophagy of the nucleus"/>
    <property type="evidence" value="ECO:0007669"/>
    <property type="project" value="TreeGrafter"/>
</dbReference>
<dbReference type="PANTHER" id="PTHR13430">
    <property type="match status" value="1"/>
</dbReference>
<dbReference type="InterPro" id="IPR036570">
    <property type="entry name" value="HORMA_dom_sf"/>
</dbReference>
<dbReference type="WBParaSite" id="ACAC_0000947501-mRNA-1">
    <property type="protein sequence ID" value="ACAC_0000947501-mRNA-1"/>
    <property type="gene ID" value="ACAC_0000947501"/>
</dbReference>
<evidence type="ECO:0000256" key="1">
    <source>
        <dbReference type="ARBA" id="ARBA00004329"/>
    </source>
</evidence>
<organism evidence="4 5">
    <name type="scientific">Angiostrongylus cantonensis</name>
    <name type="common">Rat lungworm</name>
    <dbReference type="NCBI Taxonomy" id="6313"/>
    <lineage>
        <taxon>Eukaryota</taxon>
        <taxon>Metazoa</taxon>
        <taxon>Ecdysozoa</taxon>
        <taxon>Nematoda</taxon>
        <taxon>Chromadorea</taxon>
        <taxon>Rhabditida</taxon>
        <taxon>Rhabditina</taxon>
        <taxon>Rhabditomorpha</taxon>
        <taxon>Strongyloidea</taxon>
        <taxon>Metastrongylidae</taxon>
        <taxon>Angiostrongylus</taxon>
    </lineage>
</organism>
<evidence type="ECO:0000256" key="2">
    <source>
        <dbReference type="ARBA" id="ARBA00007341"/>
    </source>
</evidence>
<sequence length="215" mass="24632">METLDSFSVVVQSRTNEKFNLECTLPSNNPDWFNLRIDELGEVSAQVKRSISSFPPVIKCISIDFLLYTCDGEVLPMETWYWANDIKSQLYLQLSVMLRSAMVAARMTPLHRYYVKKQSCDTFVILYRLGEGLSELDLGTEAKRLELGRFPTPAGAFRLEVAYRTQMERALSPRDGHESPNQTDITGAFGDVRSIEREWCIRNQSDTFRLSNVVL</sequence>
<proteinExistence type="inferred from homology"/>
<dbReference type="Proteomes" id="UP000035642">
    <property type="component" value="Unassembled WGS sequence"/>
</dbReference>
<comment type="subcellular location">
    <subcellularLocation>
        <location evidence="1">Preautophagosomal structure</location>
    </subcellularLocation>
</comment>
<dbReference type="GO" id="GO:0000423">
    <property type="term" value="P:mitophagy"/>
    <property type="evidence" value="ECO:0007669"/>
    <property type="project" value="TreeGrafter"/>
</dbReference>
<dbReference type="STRING" id="6313.A0A0K0DEY7"/>
<protein>
    <submittedName>
        <fullName evidence="5">Autophagy-related protein 13</fullName>
    </submittedName>
</protein>
<dbReference type="PANTHER" id="PTHR13430:SF4">
    <property type="entry name" value="AUTOPHAGY-RELATED PROTEIN 13"/>
    <property type="match status" value="1"/>
</dbReference>
<dbReference type="AlphaFoldDB" id="A0A0K0DEY7"/>
<dbReference type="GO" id="GO:0000407">
    <property type="term" value="C:phagophore assembly site"/>
    <property type="evidence" value="ECO:0007669"/>
    <property type="project" value="UniProtKB-SubCell"/>
</dbReference>
<comment type="similarity">
    <text evidence="2">Belongs to the ATG13 family. Metazoan subfamily.</text>
</comment>
<dbReference type="GO" id="GO:0005829">
    <property type="term" value="C:cytosol"/>
    <property type="evidence" value="ECO:0007669"/>
    <property type="project" value="TreeGrafter"/>
</dbReference>
<dbReference type="InterPro" id="IPR040182">
    <property type="entry name" value="ATG13"/>
</dbReference>
<name>A0A0K0DEY7_ANGCA</name>
<accession>A0A0K0DEY7</accession>
<evidence type="ECO:0000313" key="5">
    <source>
        <dbReference type="WBParaSite" id="ACAC_0000947501-mRNA-1"/>
    </source>
</evidence>